<keyword evidence="5" id="KW-0479">Metal-binding</keyword>
<evidence type="ECO:0000313" key="23">
    <source>
        <dbReference type="WBParaSite" id="TTAC_0000685401-mRNA-1"/>
    </source>
</evidence>
<dbReference type="WBParaSite" id="TTAC_0000685401-mRNA-1">
    <property type="protein sequence ID" value="TTAC_0000685401-mRNA-1"/>
    <property type="gene ID" value="TTAC_0000685401"/>
</dbReference>
<dbReference type="InterPro" id="IPR041430">
    <property type="entry name" value="ADD_ATRX"/>
</dbReference>
<keyword evidence="12" id="KW-0779">Telomere</keyword>
<feature type="compositionally biased region" description="Basic and acidic residues" evidence="17">
    <location>
        <begin position="530"/>
        <end position="541"/>
    </location>
</feature>
<feature type="region of interest" description="Disordered" evidence="17">
    <location>
        <begin position="1847"/>
        <end position="1870"/>
    </location>
</feature>
<feature type="compositionally biased region" description="Basic and acidic residues" evidence="17">
    <location>
        <begin position="897"/>
        <end position="909"/>
    </location>
</feature>
<keyword evidence="6" id="KW-0547">Nucleotide-binding</keyword>
<dbReference type="InterPro" id="IPR044574">
    <property type="entry name" value="ARIP4-like"/>
</dbReference>
<feature type="region of interest" description="Disordered" evidence="17">
    <location>
        <begin position="780"/>
        <end position="931"/>
    </location>
</feature>
<dbReference type="InterPro" id="IPR001650">
    <property type="entry name" value="Helicase_C-like"/>
</dbReference>
<dbReference type="CDD" id="cd18793">
    <property type="entry name" value="SF2_C_SNF"/>
    <property type="match status" value="1"/>
</dbReference>
<dbReference type="Gene3D" id="3.30.40.10">
    <property type="entry name" value="Zinc/RING finger domain, C3HC4 (zinc finger)"/>
    <property type="match status" value="1"/>
</dbReference>
<dbReference type="InterPro" id="IPR027417">
    <property type="entry name" value="P-loop_NTPase"/>
</dbReference>
<feature type="compositionally biased region" description="Low complexity" evidence="17">
    <location>
        <begin position="1858"/>
        <end position="1869"/>
    </location>
</feature>
<evidence type="ECO:0000313" key="22">
    <source>
        <dbReference type="Proteomes" id="UP000274429"/>
    </source>
</evidence>
<feature type="domain" description="Helicase C-terminal" evidence="19">
    <location>
        <begin position="1488"/>
        <end position="1696"/>
    </location>
</feature>
<dbReference type="CDD" id="cd11726">
    <property type="entry name" value="ADDz_ATRX"/>
    <property type="match status" value="1"/>
</dbReference>
<evidence type="ECO:0000256" key="1">
    <source>
        <dbReference type="ARBA" id="ARBA00004123"/>
    </source>
</evidence>
<evidence type="ECO:0000256" key="16">
    <source>
        <dbReference type="SAM" id="Coils"/>
    </source>
</evidence>
<dbReference type="SMART" id="SM00490">
    <property type="entry name" value="HELICc"/>
    <property type="match status" value="1"/>
</dbReference>
<evidence type="ECO:0000256" key="11">
    <source>
        <dbReference type="ARBA" id="ARBA00022840"/>
    </source>
</evidence>
<name>A0A0R3X109_HYDTA</name>
<dbReference type="InterPro" id="IPR049730">
    <property type="entry name" value="SNF2/RAD54-like_C"/>
</dbReference>
<evidence type="ECO:0000256" key="10">
    <source>
        <dbReference type="ARBA" id="ARBA00022833"/>
    </source>
</evidence>
<dbReference type="GO" id="GO:0005524">
    <property type="term" value="F:ATP binding"/>
    <property type="evidence" value="ECO:0007669"/>
    <property type="project" value="UniProtKB-KW"/>
</dbReference>
<keyword evidence="7" id="KW-0863">Zinc-finger</keyword>
<gene>
    <name evidence="21" type="ORF">TTAC_LOCUS6839</name>
</gene>
<dbReference type="GO" id="GO:0005634">
    <property type="term" value="C:nucleus"/>
    <property type="evidence" value="ECO:0007669"/>
    <property type="project" value="UniProtKB-SubCell"/>
</dbReference>
<accession>A0A0R3X109</accession>
<evidence type="ECO:0000313" key="21">
    <source>
        <dbReference type="EMBL" id="VDM31111.1"/>
    </source>
</evidence>
<dbReference type="InterPro" id="IPR013083">
    <property type="entry name" value="Znf_RING/FYVE/PHD"/>
</dbReference>
<feature type="compositionally biased region" description="Low complexity" evidence="17">
    <location>
        <begin position="863"/>
        <end position="878"/>
    </location>
</feature>
<reference evidence="23" key="1">
    <citation type="submission" date="2016-04" db="UniProtKB">
        <authorList>
            <consortium name="WormBaseParasite"/>
        </authorList>
    </citation>
    <scope>IDENTIFICATION</scope>
</reference>
<dbReference type="GO" id="GO:0016887">
    <property type="term" value="F:ATP hydrolysis activity"/>
    <property type="evidence" value="ECO:0007669"/>
    <property type="project" value="InterPro"/>
</dbReference>
<dbReference type="Gene3D" id="3.40.50.10810">
    <property type="entry name" value="Tandem AAA-ATPase domain"/>
    <property type="match status" value="1"/>
</dbReference>
<evidence type="ECO:0000256" key="15">
    <source>
        <dbReference type="ARBA" id="ARBA00031106"/>
    </source>
</evidence>
<sequence>MRKKSVATKLIVNPDLASSAFSAEPNAVADSSAFNEAESEHVKSNRDSDAVNDQPIFSTDATGNIVLSDGTPVVQPAGVEETQGCSFQFDLQDGVLPRKSLPCTFQVGGVDTVRCTSCAVRISPFACAMHPHLSVIVCKRCLKFYGRGEFARDVDGKDENCRWCGDGGDLICCDSCSNTFCKSCIKRNLGRSFLQNIEDLNDDDSWNCLICNPSVLVPLQQECLEVCSPLQSSYAFKGRVIGHVAGKPSQDSSKASIAVKASNSYPSDISNTCEWYLKNTSVAEILNQISSIHPSIIRPVIQSLRFCVETFSSDIRNVEATLSRARTPEEVQEIVRSFQNIYRFHLLGRIANVVSQVNADLRTKASTCSSQVAELTDTIDLTDDLEPTVRPTNGHHLPETKLATPASASATRRRRGSGANSASSTSPSKKRRKTLANSAVRFRVTSPTLLPSVSHEMTGVKWNSETDGIGSHSPPSPTVGLGRASIEIQKPTSSKHSDTSVPNRMLCGSLYSFDSRNNASLGTLRHVRSQESRPNVIKDGESITISSDSDGSESATDSKQNQSRRQKCGCIHILEINVFNFFFVFSASNPVISEQVMYPHSLVNVTNQHLTNTPAFTDEIMILSSSSSSPEKTFSNSIVQRQKVELFASGEGTSKGVNNDGLLSALNMTKGEGKYKIGIGPSTSTEKDHSSFTVGCAGTASDSDDEKVFKSEESKPTRIKWKEDVDALNYENKREVTPDFSIGCNRVKPVARRRRITSSGSDDEGNEMADNKFMVSREGGEINMNQKNECEVISQPTTENSKKRPTLRRRNIGSSGSDEETIKKAGGGGSAEIGRGDDEVEVDKSRKRGRSMKHRLRRHRRSSSASSTSSGNTHSSLSDNHPGESDGIKKGRRGRNKKDAWEKTKRDVCEEKEEEAVEEGDDVDDKDGKRGRKKIRKILKDKKLSSETKNAEALERERRKRLEERQRLYNSVLDDTDEASASKNSRLILDFRKDSEEPLVEVHPDLVKHLKPHQVQAVRFLYDNIIESVEEHKENRSRLSGAILAHCMGLGKSLSTITFIHTLLMHKEIGLGISTCLILCPVNTLLNWHREWRHWMPENAEVNVYELATAVANNFRIDVIRHWYSEGGILLMGYDMYRNITTSLLKKTRKQAYKKLIPTALIDPGPDVVVCDEGHLLKNCKTGVTKAINNLKTPKRVILTGTPLQNNLSEYWTMVNFVKPNLLGSAREFANRFVNPIKNGQHSNSTQRDVQLMKKRAHVLFKTLDGCVQRRDYGCLTQYLPPRLEYVLKIRLSKVQCELYRAFLQHRIERGVSGSGDDQRNTLFRDQQTLYRVWTHPYTLRMHETREARRLLLEDSTSEGEEKVDEDESSTSVSELETDSGRTINSGSDSVSSSSDVVATKATSTSSRSTRARLRQMRRNASVVDISDSEDEANQRALTNVEQGTRHENQTNGNSNNESESDLLKPWWYAFYRDEYDLRIDVGAKLSALFFILKKCSEIGDKVLIFSQSLFSLDLIEWFLAAIDRQWCMSQGLEVDTNSKQSQDLDKLLQSETFEMPSLVDYFSDMDQNTWRRGHDYERIDGSLSAVQRNSLQTRFNGPSQRFRLLIISTKAGGLGVNLTAANRLVIFDVSWNPSHDVQSIFRSYRFGQTKPVYIYRMVAQGTMEEKMYDRQVTKQSLALRVIDEQQIDRHFKEEDLRELYSFDPDVWDAETAEKRPPPALPKDRLLADLLSDHPDLVVSYHNHDSLLENRLDEGLSEAERAEAWREYEEEKRVGRPMTDYQRLLLNNPEAAAALMAQRQRIEEEQRQRMMAMAAAYAAATAGNRLPYASINPSPLGLIDSMYTTVPAHNLPSHRPESSGSRPQPQQQREALRPIAPRLGALNPQLRKRGNLSLHLKVRNTLAAIWVVMQYIYISDVFWESFNAMRNMLLTRYPMLARSPSTLHDMALRLFVNSVTGNVTAQNTLANSDTATLPPSSVPSSSVSASSNPVVAPNPVPNCSESVPPMSVITSTPLVVDVDNESSNDDS</sequence>
<feature type="region of interest" description="Disordered" evidence="17">
    <location>
        <begin position="530"/>
        <end position="562"/>
    </location>
</feature>
<evidence type="ECO:0000259" key="18">
    <source>
        <dbReference type="PROSITE" id="PS51192"/>
    </source>
</evidence>
<keyword evidence="22" id="KW-1185">Reference proteome</keyword>
<dbReference type="InterPro" id="IPR011011">
    <property type="entry name" value="Znf_FYVE_PHD"/>
</dbReference>
<feature type="compositionally biased region" description="Low complexity" evidence="17">
    <location>
        <begin position="1974"/>
        <end position="1993"/>
    </location>
</feature>
<dbReference type="SUPFAM" id="SSF52540">
    <property type="entry name" value="P-loop containing nucleoside triphosphate hydrolases"/>
    <property type="match status" value="2"/>
</dbReference>
<feature type="domain" description="Helicase ATP-binding" evidence="18">
    <location>
        <begin position="1033"/>
        <end position="1221"/>
    </location>
</feature>
<evidence type="ECO:0000256" key="12">
    <source>
        <dbReference type="ARBA" id="ARBA00022895"/>
    </source>
</evidence>
<dbReference type="PANTHER" id="PTHR45797">
    <property type="entry name" value="RAD54-LIKE"/>
    <property type="match status" value="1"/>
</dbReference>
<feature type="compositionally biased region" description="Acidic residues" evidence="17">
    <location>
        <begin position="1356"/>
        <end position="1369"/>
    </location>
</feature>
<feature type="compositionally biased region" description="Low complexity" evidence="17">
    <location>
        <begin position="417"/>
        <end position="427"/>
    </location>
</feature>
<evidence type="ECO:0000256" key="6">
    <source>
        <dbReference type="ARBA" id="ARBA00022741"/>
    </source>
</evidence>
<evidence type="ECO:0000259" key="19">
    <source>
        <dbReference type="PROSITE" id="PS51194"/>
    </source>
</evidence>
<feature type="region of interest" description="Disordered" evidence="17">
    <location>
        <begin position="1967"/>
        <end position="2005"/>
    </location>
</feature>
<dbReference type="GO" id="GO:0000781">
    <property type="term" value="C:chromosome, telomeric region"/>
    <property type="evidence" value="ECO:0007669"/>
    <property type="project" value="UniProtKB-SubCell"/>
</dbReference>
<feature type="compositionally biased region" description="Low complexity" evidence="17">
    <location>
        <begin position="1388"/>
        <end position="1409"/>
    </location>
</feature>
<feature type="region of interest" description="Disordered" evidence="17">
    <location>
        <begin position="1353"/>
        <end position="1460"/>
    </location>
</feature>
<evidence type="ECO:0000256" key="2">
    <source>
        <dbReference type="ARBA" id="ARBA00004574"/>
    </source>
</evidence>
<evidence type="ECO:0000256" key="8">
    <source>
        <dbReference type="ARBA" id="ARBA00022801"/>
    </source>
</evidence>
<dbReference type="OrthoDB" id="2020972at2759"/>
<evidence type="ECO:0000256" key="9">
    <source>
        <dbReference type="ARBA" id="ARBA00022806"/>
    </source>
</evidence>
<keyword evidence="16" id="KW-0175">Coiled coil</keyword>
<dbReference type="GO" id="GO:0008270">
    <property type="term" value="F:zinc ion binding"/>
    <property type="evidence" value="ECO:0007669"/>
    <property type="project" value="UniProtKB-KW"/>
</dbReference>
<keyword evidence="8" id="KW-0378">Hydrolase</keyword>
<keyword evidence="11" id="KW-0067">ATP-binding</keyword>
<dbReference type="InterPro" id="IPR000330">
    <property type="entry name" value="SNF2_N"/>
</dbReference>
<reference evidence="21 22" key="2">
    <citation type="submission" date="2018-11" db="EMBL/GenBank/DDBJ databases">
        <authorList>
            <consortium name="Pathogen Informatics"/>
        </authorList>
    </citation>
    <scope>NUCLEOTIDE SEQUENCE [LARGE SCALE GENOMIC DNA]</scope>
</reference>
<comment type="similarity">
    <text evidence="3">Belongs to the SNF2/RAD54 helicase family.</text>
</comment>
<evidence type="ECO:0000256" key="7">
    <source>
        <dbReference type="ARBA" id="ARBA00022771"/>
    </source>
</evidence>
<dbReference type="EMBL" id="UYWX01020326">
    <property type="protein sequence ID" value="VDM31111.1"/>
    <property type="molecule type" value="Genomic_DNA"/>
</dbReference>
<feature type="domain" description="PHD-type" evidence="20">
    <location>
        <begin position="103"/>
        <end position="239"/>
    </location>
</feature>
<dbReference type="SMART" id="SM00487">
    <property type="entry name" value="DEXDc"/>
    <property type="match status" value="1"/>
</dbReference>
<dbReference type="STRING" id="6205.A0A0R3X109"/>
<dbReference type="PROSITE" id="PS51194">
    <property type="entry name" value="HELICASE_CTER"/>
    <property type="match status" value="1"/>
</dbReference>
<evidence type="ECO:0000256" key="13">
    <source>
        <dbReference type="ARBA" id="ARBA00023125"/>
    </source>
</evidence>
<keyword evidence="13" id="KW-0238">DNA-binding</keyword>
<dbReference type="PROSITE" id="PS51533">
    <property type="entry name" value="ADD"/>
    <property type="match status" value="1"/>
</dbReference>
<dbReference type="Pfam" id="PF00176">
    <property type="entry name" value="SNF2-rel_dom"/>
    <property type="match status" value="1"/>
</dbReference>
<evidence type="ECO:0000256" key="5">
    <source>
        <dbReference type="ARBA" id="ARBA00022723"/>
    </source>
</evidence>
<comment type="subcellular location">
    <subcellularLocation>
        <location evidence="2">Chromosome</location>
        <location evidence="2">Telomere</location>
    </subcellularLocation>
    <subcellularLocation>
        <location evidence="1">Nucleus</location>
    </subcellularLocation>
</comment>
<dbReference type="Proteomes" id="UP000274429">
    <property type="component" value="Unassembled WGS sequence"/>
</dbReference>
<dbReference type="GO" id="GO:0010468">
    <property type="term" value="P:regulation of gene expression"/>
    <property type="evidence" value="ECO:0007669"/>
    <property type="project" value="UniProtKB-ARBA"/>
</dbReference>
<evidence type="ECO:0000259" key="20">
    <source>
        <dbReference type="PROSITE" id="PS51533"/>
    </source>
</evidence>
<feature type="compositionally biased region" description="Acidic residues" evidence="17">
    <location>
        <begin position="910"/>
        <end position="925"/>
    </location>
</feature>
<dbReference type="InterPro" id="IPR038718">
    <property type="entry name" value="SNF2-like_sf"/>
</dbReference>
<keyword evidence="9" id="KW-0347">Helicase</keyword>
<evidence type="ECO:0000256" key="4">
    <source>
        <dbReference type="ARBA" id="ARBA00022454"/>
    </source>
</evidence>
<dbReference type="PROSITE" id="PS51192">
    <property type="entry name" value="HELICASE_ATP_BIND_1"/>
    <property type="match status" value="1"/>
</dbReference>
<dbReference type="Pfam" id="PF17981">
    <property type="entry name" value="ADD_ATRX"/>
    <property type="match status" value="1"/>
</dbReference>
<evidence type="ECO:0000256" key="3">
    <source>
        <dbReference type="ARBA" id="ARBA00007025"/>
    </source>
</evidence>
<keyword evidence="4" id="KW-0158">Chromosome</keyword>
<organism evidence="23">
    <name type="scientific">Hydatigena taeniaeformis</name>
    <name type="common">Feline tapeworm</name>
    <name type="synonym">Taenia taeniaeformis</name>
    <dbReference type="NCBI Taxonomy" id="6205"/>
    <lineage>
        <taxon>Eukaryota</taxon>
        <taxon>Metazoa</taxon>
        <taxon>Spiralia</taxon>
        <taxon>Lophotrochozoa</taxon>
        <taxon>Platyhelminthes</taxon>
        <taxon>Cestoda</taxon>
        <taxon>Eucestoda</taxon>
        <taxon>Cyclophyllidea</taxon>
        <taxon>Taeniidae</taxon>
        <taxon>Hydatigera</taxon>
    </lineage>
</organism>
<dbReference type="Pfam" id="PF00271">
    <property type="entry name" value="Helicase_C"/>
    <property type="match status" value="1"/>
</dbReference>
<feature type="region of interest" description="Disordered" evidence="17">
    <location>
        <begin position="462"/>
        <end position="482"/>
    </location>
</feature>
<feature type="compositionally biased region" description="Basic residues" evidence="17">
    <location>
        <begin position="845"/>
        <end position="862"/>
    </location>
</feature>
<feature type="coiled-coil region" evidence="16">
    <location>
        <begin position="944"/>
        <end position="971"/>
    </location>
</feature>
<dbReference type="GO" id="GO:0003677">
    <property type="term" value="F:DNA binding"/>
    <property type="evidence" value="ECO:0007669"/>
    <property type="project" value="UniProtKB-KW"/>
</dbReference>
<dbReference type="InterPro" id="IPR014001">
    <property type="entry name" value="Helicase_ATP-bd"/>
</dbReference>
<evidence type="ECO:0000256" key="17">
    <source>
        <dbReference type="SAM" id="MobiDB-lite"/>
    </source>
</evidence>
<dbReference type="PANTHER" id="PTHR45797:SF3">
    <property type="entry name" value="TRANSCRIPTIONAL REGULATOR ATRX HOMOLOG"/>
    <property type="match status" value="1"/>
</dbReference>
<dbReference type="GO" id="GO:0004386">
    <property type="term" value="F:helicase activity"/>
    <property type="evidence" value="ECO:0007669"/>
    <property type="project" value="UniProtKB-KW"/>
</dbReference>
<dbReference type="SUPFAM" id="SSF57903">
    <property type="entry name" value="FYVE/PHD zinc finger"/>
    <property type="match status" value="1"/>
</dbReference>
<protein>
    <recommendedName>
        <fullName evidence="15">ATP-dependent helicase ATRX</fullName>
    </recommendedName>
</protein>
<proteinExistence type="inferred from homology"/>
<evidence type="ECO:0000256" key="14">
    <source>
        <dbReference type="ARBA" id="ARBA00023242"/>
    </source>
</evidence>
<keyword evidence="10" id="KW-0862">Zinc</keyword>
<dbReference type="Gene3D" id="3.40.50.300">
    <property type="entry name" value="P-loop containing nucleotide triphosphate hydrolases"/>
    <property type="match status" value="1"/>
</dbReference>
<feature type="region of interest" description="Disordered" evidence="17">
    <location>
        <begin position="384"/>
        <end position="440"/>
    </location>
</feature>
<dbReference type="InterPro" id="IPR025766">
    <property type="entry name" value="ADD"/>
</dbReference>
<feature type="compositionally biased region" description="Polar residues" evidence="17">
    <location>
        <begin position="543"/>
        <end position="561"/>
    </location>
</feature>
<keyword evidence="14" id="KW-0539">Nucleus</keyword>